<dbReference type="Pfam" id="PF06676">
    <property type="entry name" value="DUF1178"/>
    <property type="match status" value="1"/>
</dbReference>
<evidence type="ECO:0000313" key="1">
    <source>
        <dbReference type="EMBL" id="MEC3862043.1"/>
    </source>
</evidence>
<reference evidence="1 2" key="1">
    <citation type="submission" date="2024-01" db="EMBL/GenBank/DDBJ databases">
        <title>Mesobacterium rodlantinim sp. nov., isolated from shallow sea hydrothermal systems off Kueishantao Island.</title>
        <authorList>
            <person name="Su Z."/>
            <person name="Tang K."/>
        </authorList>
    </citation>
    <scope>NUCLEOTIDE SEQUENCE [LARGE SCALE GENOMIC DNA]</scope>
    <source>
        <strain evidence="1 2">TK19101</strain>
    </source>
</reference>
<dbReference type="InterPro" id="IPR009562">
    <property type="entry name" value="DUF1178"/>
</dbReference>
<name>A0ABU6HKS6_9RHOB</name>
<dbReference type="PIRSF" id="PIRSF032131">
    <property type="entry name" value="UCP032131"/>
    <property type="match status" value="1"/>
</dbReference>
<dbReference type="EMBL" id="JAYLLH010000016">
    <property type="protein sequence ID" value="MEC3862043.1"/>
    <property type="molecule type" value="Genomic_DNA"/>
</dbReference>
<sequence length="142" mass="15593">MIQYALKCTDGHRFDSWFKSADAFDKLLSAGMVNCAVCGTTHVSKAIMAPRVSTGGAETAQPQTPTPAPELHKQVLAELKAHIEKTSDYVGDRFVREARDMHDGLIPERPIYGEARVDEARKLFEDGVPVAPLPFVPGRKTN</sequence>
<accession>A0ABU6HKS6</accession>
<keyword evidence="2" id="KW-1185">Reference proteome</keyword>
<gene>
    <name evidence="1" type="ORF">VK792_12170</name>
</gene>
<protein>
    <submittedName>
        <fullName evidence="1">DUF1178 family protein</fullName>
    </submittedName>
</protein>
<proteinExistence type="predicted"/>
<comment type="caution">
    <text evidence="1">The sequence shown here is derived from an EMBL/GenBank/DDBJ whole genome shotgun (WGS) entry which is preliminary data.</text>
</comment>
<evidence type="ECO:0000313" key="2">
    <source>
        <dbReference type="Proteomes" id="UP001348149"/>
    </source>
</evidence>
<dbReference type="Proteomes" id="UP001348149">
    <property type="component" value="Unassembled WGS sequence"/>
</dbReference>
<dbReference type="RefSeq" id="WP_326297780.1">
    <property type="nucleotide sequence ID" value="NZ_JAYLLH010000016.1"/>
</dbReference>
<organism evidence="1 2">
    <name type="scientific">Mesobacterium hydrothermale</name>
    <dbReference type="NCBI Taxonomy" id="3111907"/>
    <lineage>
        <taxon>Bacteria</taxon>
        <taxon>Pseudomonadati</taxon>
        <taxon>Pseudomonadota</taxon>
        <taxon>Alphaproteobacteria</taxon>
        <taxon>Rhodobacterales</taxon>
        <taxon>Roseobacteraceae</taxon>
        <taxon>Mesobacterium</taxon>
    </lineage>
</organism>